<evidence type="ECO:0000313" key="1">
    <source>
        <dbReference type="EMBL" id="BBL07384.1"/>
    </source>
</evidence>
<dbReference type="OrthoDB" id="9797415at2"/>
<dbReference type="InterPro" id="IPR023214">
    <property type="entry name" value="HAD_sf"/>
</dbReference>
<dbReference type="InterPro" id="IPR023198">
    <property type="entry name" value="PGP-like_dom2"/>
</dbReference>
<dbReference type="PRINTS" id="PR00413">
    <property type="entry name" value="HADHALOGNASE"/>
</dbReference>
<keyword evidence="2" id="KW-1185">Reference proteome</keyword>
<dbReference type="KEGG" id="ada:A5CPEGH6_20220"/>
<reference evidence="2" key="1">
    <citation type="submission" date="2019-06" db="EMBL/GenBank/DDBJ databases">
        <title>Alistipes onderdonkii subsp. vulgaris subsp. nov., Alistipes dispar sp. nov. and Alistipes communis sp. nov., isolated from human faeces, and creation of Alistipes onderdonkii subsp. onderdonkii subsp. nov.</title>
        <authorList>
            <person name="Sakamoto M."/>
            <person name="Ikeyama N."/>
            <person name="Ogata Y."/>
            <person name="Suda W."/>
            <person name="Iino T."/>
            <person name="Hattori M."/>
            <person name="Ohkuma M."/>
        </authorList>
    </citation>
    <scope>NUCLEOTIDE SEQUENCE [LARGE SCALE GENOMIC DNA]</scope>
    <source>
        <strain evidence="2">5CPEGH6</strain>
    </source>
</reference>
<dbReference type="InterPro" id="IPR006439">
    <property type="entry name" value="HAD-SF_hydro_IA"/>
</dbReference>
<dbReference type="GeneID" id="98674008"/>
<dbReference type="SUPFAM" id="SSF56784">
    <property type="entry name" value="HAD-like"/>
    <property type="match status" value="1"/>
</dbReference>
<dbReference type="Gene3D" id="1.10.150.240">
    <property type="entry name" value="Putative phosphatase, domain 2"/>
    <property type="match status" value="1"/>
</dbReference>
<gene>
    <name evidence="1" type="ORF">A5CPEGH6_20220</name>
</gene>
<dbReference type="Proteomes" id="UP000319374">
    <property type="component" value="Chromosome"/>
</dbReference>
<accession>A0A4Y1X3M8</accession>
<dbReference type="InterPro" id="IPR036412">
    <property type="entry name" value="HAD-like_sf"/>
</dbReference>
<dbReference type="RefSeq" id="WP_141429562.1">
    <property type="nucleotide sequence ID" value="NZ_AP019736.1"/>
</dbReference>
<dbReference type="Gene3D" id="3.40.50.1000">
    <property type="entry name" value="HAD superfamily/HAD-like"/>
    <property type="match status" value="1"/>
</dbReference>
<dbReference type="PANTHER" id="PTHR43611:SF3">
    <property type="entry name" value="FLAVIN MONONUCLEOTIDE HYDROLASE 1, CHLOROPLATIC"/>
    <property type="match status" value="1"/>
</dbReference>
<dbReference type="SFLD" id="SFLDS00003">
    <property type="entry name" value="Haloacid_Dehalogenase"/>
    <property type="match status" value="1"/>
</dbReference>
<dbReference type="NCBIfam" id="TIGR01509">
    <property type="entry name" value="HAD-SF-IA-v3"/>
    <property type="match status" value="1"/>
</dbReference>
<dbReference type="SFLD" id="SFLDG01129">
    <property type="entry name" value="C1.5:_HAD__Beta-PGM__Phosphata"/>
    <property type="match status" value="1"/>
</dbReference>
<organism evidence="1 2">
    <name type="scientific">Alistipes dispar</name>
    <dbReference type="NCBI Taxonomy" id="2585119"/>
    <lineage>
        <taxon>Bacteria</taxon>
        <taxon>Pseudomonadati</taxon>
        <taxon>Bacteroidota</taxon>
        <taxon>Bacteroidia</taxon>
        <taxon>Bacteroidales</taxon>
        <taxon>Rikenellaceae</taxon>
        <taxon>Alistipes</taxon>
    </lineage>
</organism>
<sequence>MEKIKNVVFDLGGVLVDLDLNRCIAAFRTLGMDAVAELINPYYPAEMIGRLEHGDITFHEACEEMRRLSGTPDVPDERIAWAYGEFLVTIPVTKLRQIEALRRRGIRTYVLSNNNPASMEFVRRMFTADGHDMEYYFDAVYLSYRMHELKPSEAIFRKMIAASGLEPAETLFIDDGSKNVDTAQALGFSIYMPAPQEDFGHLLESVGRS</sequence>
<name>A0A4Y1X3M8_9BACT</name>
<proteinExistence type="predicted"/>
<protein>
    <submittedName>
        <fullName evidence="1">D-ribitol-5-phosphate phosphatase</fullName>
    </submittedName>
</protein>
<dbReference type="CDD" id="cd02603">
    <property type="entry name" value="HAD_sEH-N_like"/>
    <property type="match status" value="1"/>
</dbReference>
<dbReference type="PANTHER" id="PTHR43611">
    <property type="entry name" value="ALPHA-D-GLUCOSE 1-PHOSPHATE PHOSPHATASE"/>
    <property type="match status" value="1"/>
</dbReference>
<dbReference type="Pfam" id="PF00702">
    <property type="entry name" value="Hydrolase"/>
    <property type="match status" value="1"/>
</dbReference>
<evidence type="ECO:0000313" key="2">
    <source>
        <dbReference type="Proteomes" id="UP000319374"/>
    </source>
</evidence>
<dbReference type="EMBL" id="AP019736">
    <property type="protein sequence ID" value="BBL07384.1"/>
    <property type="molecule type" value="Genomic_DNA"/>
</dbReference>
<dbReference type="AlphaFoldDB" id="A0A4Y1X3M8"/>